<dbReference type="Proteomes" id="UP000273001">
    <property type="component" value="Chromosome"/>
</dbReference>
<feature type="compositionally biased region" description="Low complexity" evidence="1">
    <location>
        <begin position="66"/>
        <end position="81"/>
    </location>
</feature>
<sequence>MALPASQAERTTVVPVTGERATTVMPASVMPTSQAQVPQSQASQGQATSVMPVAVPPQHAGPAPGRPTYQPQAPQPTYRQPEPQPRADLPLSPQRRRSAALPVGTVMLLVTLGLLGWGFYTLLSTFQFLDLFLRDVSLTEVIDLRAAAAVAGGAVLAFVTVMVSLTAVSRSRPRTAAIALLLGALLLPLGASGAGIYYGGSELRDQTLAQAQTVSGQVDAGEIDSVLNQVEEQLGIEVPGHDELMEILGSLQGQGGRATQ</sequence>
<keyword evidence="2" id="KW-0472">Membrane</keyword>
<keyword evidence="4" id="KW-1185">Reference proteome</keyword>
<gene>
    <name evidence="3" type="ORF">D5R93_03135</name>
</gene>
<name>A0ABM6Z2P7_9ACTO</name>
<evidence type="ECO:0000313" key="4">
    <source>
        <dbReference type="Proteomes" id="UP000273001"/>
    </source>
</evidence>
<feature type="compositionally biased region" description="Low complexity" evidence="1">
    <location>
        <begin position="33"/>
        <end position="47"/>
    </location>
</feature>
<dbReference type="EMBL" id="CP032514">
    <property type="protein sequence ID" value="AYD89300.1"/>
    <property type="molecule type" value="Genomic_DNA"/>
</dbReference>
<feature type="transmembrane region" description="Helical" evidence="2">
    <location>
        <begin position="99"/>
        <end position="126"/>
    </location>
</feature>
<feature type="transmembrane region" description="Helical" evidence="2">
    <location>
        <begin position="175"/>
        <end position="198"/>
    </location>
</feature>
<evidence type="ECO:0000256" key="2">
    <source>
        <dbReference type="SAM" id="Phobius"/>
    </source>
</evidence>
<evidence type="ECO:0000256" key="1">
    <source>
        <dbReference type="SAM" id="MobiDB-lite"/>
    </source>
</evidence>
<reference evidence="3 4" key="1">
    <citation type="submission" date="2018-09" db="EMBL/GenBank/DDBJ databases">
        <authorList>
            <person name="Li J."/>
        </authorList>
    </citation>
    <scope>NUCLEOTIDE SEQUENCE [LARGE SCALE GENOMIC DNA]</scope>
    <source>
        <strain evidence="3 4">2129</strain>
    </source>
</reference>
<feature type="region of interest" description="Disordered" evidence="1">
    <location>
        <begin position="1"/>
        <end position="95"/>
    </location>
</feature>
<proteinExistence type="predicted"/>
<keyword evidence="2" id="KW-1133">Transmembrane helix</keyword>
<organism evidence="3 4">
    <name type="scientific">Actinomyces lilanjuaniae</name>
    <dbReference type="NCBI Taxonomy" id="2321394"/>
    <lineage>
        <taxon>Bacteria</taxon>
        <taxon>Bacillati</taxon>
        <taxon>Actinomycetota</taxon>
        <taxon>Actinomycetes</taxon>
        <taxon>Actinomycetales</taxon>
        <taxon>Actinomycetaceae</taxon>
        <taxon>Actinomyces</taxon>
    </lineage>
</organism>
<evidence type="ECO:0000313" key="3">
    <source>
        <dbReference type="EMBL" id="AYD89300.1"/>
    </source>
</evidence>
<feature type="transmembrane region" description="Helical" evidence="2">
    <location>
        <begin position="146"/>
        <end position="168"/>
    </location>
</feature>
<keyword evidence="2" id="KW-0812">Transmembrane</keyword>
<accession>A0ABM6Z2P7</accession>
<protein>
    <submittedName>
        <fullName evidence="3">Uncharacterized protein</fullName>
    </submittedName>
</protein>